<dbReference type="Proteomes" id="UP000050525">
    <property type="component" value="Unassembled WGS sequence"/>
</dbReference>
<evidence type="ECO:0000313" key="1">
    <source>
        <dbReference type="EMBL" id="KYO47670.1"/>
    </source>
</evidence>
<reference evidence="1 2" key="1">
    <citation type="journal article" date="2012" name="Genome Biol.">
        <title>Sequencing three crocodilian genomes to illuminate the evolution of archosaurs and amniotes.</title>
        <authorList>
            <person name="St John J.A."/>
            <person name="Braun E.L."/>
            <person name="Isberg S.R."/>
            <person name="Miles L.G."/>
            <person name="Chong A.Y."/>
            <person name="Gongora J."/>
            <person name="Dalzell P."/>
            <person name="Moran C."/>
            <person name="Bed'hom B."/>
            <person name="Abzhanov A."/>
            <person name="Burgess S.C."/>
            <person name="Cooksey A.M."/>
            <person name="Castoe T.A."/>
            <person name="Crawford N.G."/>
            <person name="Densmore L.D."/>
            <person name="Drew J.C."/>
            <person name="Edwards S.V."/>
            <person name="Faircloth B.C."/>
            <person name="Fujita M.K."/>
            <person name="Greenwold M.J."/>
            <person name="Hoffmann F.G."/>
            <person name="Howard J.M."/>
            <person name="Iguchi T."/>
            <person name="Janes D.E."/>
            <person name="Khan S.Y."/>
            <person name="Kohno S."/>
            <person name="de Koning A.J."/>
            <person name="Lance S.L."/>
            <person name="McCarthy F.M."/>
            <person name="McCormack J.E."/>
            <person name="Merchant M.E."/>
            <person name="Peterson D.G."/>
            <person name="Pollock D.D."/>
            <person name="Pourmand N."/>
            <person name="Raney B.J."/>
            <person name="Roessler K.A."/>
            <person name="Sanford J.R."/>
            <person name="Sawyer R.H."/>
            <person name="Schmidt C.J."/>
            <person name="Triplett E.W."/>
            <person name="Tuberville T.D."/>
            <person name="Venegas-Anaya M."/>
            <person name="Howard J.T."/>
            <person name="Jarvis E.D."/>
            <person name="Guillette L.J.Jr."/>
            <person name="Glenn T.C."/>
            <person name="Green R.E."/>
            <person name="Ray D.A."/>
        </authorList>
    </citation>
    <scope>NUCLEOTIDE SEQUENCE [LARGE SCALE GENOMIC DNA]</scope>
    <source>
        <strain evidence="1">KSC_2009_1</strain>
    </source>
</reference>
<evidence type="ECO:0000313" key="2">
    <source>
        <dbReference type="Proteomes" id="UP000050525"/>
    </source>
</evidence>
<proteinExistence type="predicted"/>
<dbReference type="EMBL" id="AKHW03000416">
    <property type="protein sequence ID" value="KYO47670.1"/>
    <property type="molecule type" value="Genomic_DNA"/>
</dbReference>
<protein>
    <submittedName>
        <fullName evidence="1">Uncharacterized protein</fullName>
    </submittedName>
</protein>
<dbReference type="AlphaFoldDB" id="A0A151PF78"/>
<gene>
    <name evidence="1" type="ORF">Y1Q_0019757</name>
</gene>
<comment type="caution">
    <text evidence="1">The sequence shown here is derived from an EMBL/GenBank/DDBJ whole genome shotgun (WGS) entry which is preliminary data.</text>
</comment>
<keyword evidence="2" id="KW-1185">Reference proteome</keyword>
<organism evidence="1 2">
    <name type="scientific">Alligator mississippiensis</name>
    <name type="common">American alligator</name>
    <dbReference type="NCBI Taxonomy" id="8496"/>
    <lineage>
        <taxon>Eukaryota</taxon>
        <taxon>Metazoa</taxon>
        <taxon>Chordata</taxon>
        <taxon>Craniata</taxon>
        <taxon>Vertebrata</taxon>
        <taxon>Euteleostomi</taxon>
        <taxon>Archelosauria</taxon>
        <taxon>Archosauria</taxon>
        <taxon>Crocodylia</taxon>
        <taxon>Alligatoridae</taxon>
        <taxon>Alligatorinae</taxon>
        <taxon>Alligator</taxon>
    </lineage>
</organism>
<sequence>MIWTMGEPLCFLDLSSFPSPGQQLLGSCILRSLPGCSLRCEVLDPESCRLVTSSPCPKSPGLLVGPIPELTAGHHSRGGQKKRFKDTLKTNLKKSVLRRLDH</sequence>
<name>A0A151PF78_ALLMI</name>
<accession>A0A151PF78</accession>